<name>A0A832I0R0_UNCEI</name>
<dbReference type="InterPro" id="IPR024775">
    <property type="entry name" value="DinB-like"/>
</dbReference>
<organism evidence="2">
    <name type="scientific">Eiseniibacteriota bacterium</name>
    <dbReference type="NCBI Taxonomy" id="2212470"/>
    <lineage>
        <taxon>Bacteria</taxon>
        <taxon>Candidatus Eiseniibacteriota</taxon>
    </lineage>
</organism>
<accession>A0A832I0R0</accession>
<dbReference type="Pfam" id="PF12867">
    <property type="entry name" value="DinB_2"/>
    <property type="match status" value="1"/>
</dbReference>
<dbReference type="AlphaFoldDB" id="A0A832I0R0"/>
<reference evidence="2" key="1">
    <citation type="journal article" date="2020" name="mSystems">
        <title>Genome- and Community-Level Interaction Insights into Carbon Utilization and Element Cycling Functions of Hydrothermarchaeota in Hydrothermal Sediment.</title>
        <authorList>
            <person name="Zhou Z."/>
            <person name="Liu Y."/>
            <person name="Xu W."/>
            <person name="Pan J."/>
            <person name="Luo Z.H."/>
            <person name="Li M."/>
        </authorList>
    </citation>
    <scope>NUCLEOTIDE SEQUENCE [LARGE SCALE GENOMIC DNA]</scope>
    <source>
        <strain evidence="2">SpSt-381</strain>
    </source>
</reference>
<evidence type="ECO:0000259" key="1">
    <source>
        <dbReference type="Pfam" id="PF12867"/>
    </source>
</evidence>
<feature type="domain" description="DinB-like" evidence="1">
    <location>
        <begin position="36"/>
        <end position="162"/>
    </location>
</feature>
<dbReference type="Gene3D" id="1.20.120.450">
    <property type="entry name" value="dinb family like domain"/>
    <property type="match status" value="1"/>
</dbReference>
<dbReference type="EMBL" id="DSQF01000006">
    <property type="protein sequence ID" value="HGZ42564.1"/>
    <property type="molecule type" value="Genomic_DNA"/>
</dbReference>
<comment type="caution">
    <text evidence="2">The sequence shown here is derived from an EMBL/GenBank/DDBJ whole genome shotgun (WGS) entry which is preliminary data.</text>
</comment>
<evidence type="ECO:0000313" key="2">
    <source>
        <dbReference type="EMBL" id="HGZ42564.1"/>
    </source>
</evidence>
<protein>
    <submittedName>
        <fullName evidence="2">DinB family protein</fullName>
    </submittedName>
</protein>
<dbReference type="InterPro" id="IPR034660">
    <property type="entry name" value="DinB/YfiT-like"/>
</dbReference>
<sequence length="176" mass="18869">MPAVPPPVTSGRLARGAPLHASLVPTAEIFACCERLFARALEGVEGARRCERPGGGNSLPWMAGHVTGARRRLARFLGAPVEYPWAELFARGNSPYGCPDWPTIEPIVARWNEVSAVLRARFETLTEEELDCPAGDAPSLNGRVSGAVTLLAFHDGDRVGQMGCVRRLLGLGRLVG</sequence>
<proteinExistence type="predicted"/>
<gene>
    <name evidence="2" type="ORF">ENR23_03905</name>
</gene>
<dbReference type="SUPFAM" id="SSF109854">
    <property type="entry name" value="DinB/YfiT-like putative metalloenzymes"/>
    <property type="match status" value="1"/>
</dbReference>